<dbReference type="InterPro" id="IPR006664">
    <property type="entry name" value="OMP_bac"/>
</dbReference>
<dbReference type="PRINTS" id="PR01023">
    <property type="entry name" value="NAFLGMOTY"/>
</dbReference>
<dbReference type="PRINTS" id="PR01021">
    <property type="entry name" value="OMPADOMAIN"/>
</dbReference>
<name>A0A1N7LAY4_9BACT</name>
<evidence type="ECO:0000256" key="4">
    <source>
        <dbReference type="PROSITE-ProRule" id="PRU00473"/>
    </source>
</evidence>
<dbReference type="CDD" id="cd07185">
    <property type="entry name" value="OmpA_C-like"/>
    <property type="match status" value="1"/>
</dbReference>
<evidence type="ECO:0000256" key="5">
    <source>
        <dbReference type="SAM" id="SignalP"/>
    </source>
</evidence>
<dbReference type="Pfam" id="PF00691">
    <property type="entry name" value="OmpA"/>
    <property type="match status" value="1"/>
</dbReference>
<sequence length="226" mass="24210">MKKPKFIKSIFAQILGVVFLFSCASWNNTEKGAAIGGGTGGAIGAVIGNKSGQAGKGAAIGAVVGAAAGAAVGIYMDKQAKKIEEEVKDAEVERVGDAIKLTFDSGILFGFDSYSLTPASQENIMKFAEILKEYPDTDLSIEGHTDNRGSYQYNLGLSERRAASVKNYLKMQGIEDKRMTTLGFSFDKPVATNDTDEGRAKNRRVEILITANDVLIEKAEKGEIEN</sequence>
<feature type="domain" description="OmpA-like" evidence="6">
    <location>
        <begin position="96"/>
        <end position="213"/>
    </location>
</feature>
<evidence type="ECO:0000256" key="2">
    <source>
        <dbReference type="ARBA" id="ARBA00023136"/>
    </source>
</evidence>
<dbReference type="InterPro" id="IPR050330">
    <property type="entry name" value="Bact_OuterMem_StrucFunc"/>
</dbReference>
<evidence type="ECO:0000259" key="6">
    <source>
        <dbReference type="PROSITE" id="PS51123"/>
    </source>
</evidence>
<dbReference type="PROSITE" id="PS51257">
    <property type="entry name" value="PROKAR_LIPOPROTEIN"/>
    <property type="match status" value="1"/>
</dbReference>
<protein>
    <submittedName>
        <fullName evidence="7">Outer membrane protein OmpA</fullName>
    </submittedName>
</protein>
<reference evidence="8" key="1">
    <citation type="submission" date="2017-01" db="EMBL/GenBank/DDBJ databases">
        <authorList>
            <person name="Varghese N."/>
            <person name="Submissions S."/>
        </authorList>
    </citation>
    <scope>NUCLEOTIDE SEQUENCE [LARGE SCALE GENOMIC DNA]</scope>
    <source>
        <strain evidence="8">DSM 46698</strain>
    </source>
</reference>
<feature type="chain" id="PRO_5013134268" evidence="5">
    <location>
        <begin position="25"/>
        <end position="226"/>
    </location>
</feature>
<dbReference type="InterPro" id="IPR006665">
    <property type="entry name" value="OmpA-like"/>
</dbReference>
<dbReference type="PROSITE" id="PS51123">
    <property type="entry name" value="OMPA_2"/>
    <property type="match status" value="1"/>
</dbReference>
<feature type="signal peptide" evidence="5">
    <location>
        <begin position="1"/>
        <end position="24"/>
    </location>
</feature>
<dbReference type="InterPro" id="IPR036737">
    <property type="entry name" value="OmpA-like_sf"/>
</dbReference>
<dbReference type="Pfam" id="PF13441">
    <property type="entry name" value="Gly-zipper_YMGG"/>
    <property type="match status" value="1"/>
</dbReference>
<dbReference type="Proteomes" id="UP000186026">
    <property type="component" value="Unassembled WGS sequence"/>
</dbReference>
<keyword evidence="5" id="KW-0732">Signal</keyword>
<proteinExistence type="predicted"/>
<dbReference type="STRING" id="529505.SAMN05421761_103186"/>
<gene>
    <name evidence="7" type="ORF">SAMN05421761_103186</name>
</gene>
<accession>A0A1N7LAY4</accession>
<keyword evidence="8" id="KW-1185">Reference proteome</keyword>
<dbReference type="SUPFAM" id="SSF103088">
    <property type="entry name" value="OmpA-like"/>
    <property type="match status" value="1"/>
</dbReference>
<dbReference type="OrthoDB" id="9782229at2"/>
<evidence type="ECO:0000313" key="7">
    <source>
        <dbReference type="EMBL" id="SIS71026.1"/>
    </source>
</evidence>
<dbReference type="Gene3D" id="3.30.1330.60">
    <property type="entry name" value="OmpA-like domain"/>
    <property type="match status" value="1"/>
</dbReference>
<dbReference type="PANTHER" id="PTHR30329">
    <property type="entry name" value="STATOR ELEMENT OF FLAGELLAR MOTOR COMPLEX"/>
    <property type="match status" value="1"/>
</dbReference>
<dbReference type="AlphaFoldDB" id="A0A1N7LAY4"/>
<dbReference type="PANTHER" id="PTHR30329:SF21">
    <property type="entry name" value="LIPOPROTEIN YIAD-RELATED"/>
    <property type="match status" value="1"/>
</dbReference>
<evidence type="ECO:0000256" key="3">
    <source>
        <dbReference type="ARBA" id="ARBA00023237"/>
    </source>
</evidence>
<evidence type="ECO:0000313" key="8">
    <source>
        <dbReference type="Proteomes" id="UP000186026"/>
    </source>
</evidence>
<dbReference type="EMBL" id="FTOP01000003">
    <property type="protein sequence ID" value="SIS71026.1"/>
    <property type="molecule type" value="Genomic_DNA"/>
</dbReference>
<keyword evidence="3" id="KW-0998">Cell outer membrane</keyword>
<comment type="subcellular location">
    <subcellularLocation>
        <location evidence="1">Cell outer membrane</location>
    </subcellularLocation>
</comment>
<dbReference type="GO" id="GO:0009279">
    <property type="term" value="C:cell outer membrane"/>
    <property type="evidence" value="ECO:0007669"/>
    <property type="project" value="UniProtKB-SubCell"/>
</dbReference>
<dbReference type="RefSeq" id="WP_076499104.1">
    <property type="nucleotide sequence ID" value="NZ_FTOP01000003.1"/>
</dbReference>
<evidence type="ECO:0000256" key="1">
    <source>
        <dbReference type="ARBA" id="ARBA00004442"/>
    </source>
</evidence>
<organism evidence="7 8">
    <name type="scientific">Belliella pelovolcani</name>
    <dbReference type="NCBI Taxonomy" id="529505"/>
    <lineage>
        <taxon>Bacteria</taxon>
        <taxon>Pseudomonadati</taxon>
        <taxon>Bacteroidota</taxon>
        <taxon>Cytophagia</taxon>
        <taxon>Cytophagales</taxon>
        <taxon>Cyclobacteriaceae</taxon>
        <taxon>Belliella</taxon>
    </lineage>
</organism>
<keyword evidence="2 4" id="KW-0472">Membrane</keyword>
<dbReference type="InterPro" id="IPR027367">
    <property type="entry name" value="Gly-zipper_YMGG"/>
</dbReference>